<organism evidence="1 2">
    <name type="scientific">Vararia minispora EC-137</name>
    <dbReference type="NCBI Taxonomy" id="1314806"/>
    <lineage>
        <taxon>Eukaryota</taxon>
        <taxon>Fungi</taxon>
        <taxon>Dikarya</taxon>
        <taxon>Basidiomycota</taxon>
        <taxon>Agaricomycotina</taxon>
        <taxon>Agaricomycetes</taxon>
        <taxon>Russulales</taxon>
        <taxon>Lachnocladiaceae</taxon>
        <taxon>Vararia</taxon>
    </lineage>
</organism>
<reference evidence="1" key="1">
    <citation type="submission" date="2021-02" db="EMBL/GenBank/DDBJ databases">
        <authorList>
            <consortium name="DOE Joint Genome Institute"/>
            <person name="Ahrendt S."/>
            <person name="Looney B.P."/>
            <person name="Miyauchi S."/>
            <person name="Morin E."/>
            <person name="Drula E."/>
            <person name="Courty P.E."/>
            <person name="Chicoki N."/>
            <person name="Fauchery L."/>
            <person name="Kohler A."/>
            <person name="Kuo A."/>
            <person name="Labutti K."/>
            <person name="Pangilinan J."/>
            <person name="Lipzen A."/>
            <person name="Riley R."/>
            <person name="Andreopoulos W."/>
            <person name="He G."/>
            <person name="Johnson J."/>
            <person name="Barry K.W."/>
            <person name="Grigoriev I.V."/>
            <person name="Nagy L."/>
            <person name="Hibbett D."/>
            <person name="Henrissat B."/>
            <person name="Matheny P.B."/>
            <person name="Labbe J."/>
            <person name="Martin F."/>
        </authorList>
    </citation>
    <scope>NUCLEOTIDE SEQUENCE</scope>
    <source>
        <strain evidence="1">EC-137</strain>
    </source>
</reference>
<sequence length="410" mass="45471">LLTHYEKPGMSPPSARMRAVILHEQHRAQRVQVSNLCRALKLGKFLASTATEIALDVLIHHLFGPRRKSWGLRMTLLSSVMRDVGNHSSLVDIATIRLFLSIGELGPLPDDAVITPVTFRVHCRHLRGILAAHDAREDGTRELTGEWVTTKESMRQARDPDCKQGCGADRVVLYLHGGAYYLFSPATHRRITIPLSRATDARVFAVDYRLAPESRFPGPLHDAASAYFRLVDELGVRPENIIVAGDSAGGGLALALLMYLRDDGYPLPAGAILMSPWVDLTLSCDSWDRNSRYDIVPRPVPGDLLDPVVCYLGVEHVDALVTHPYASPLFGEFRGLPPLLLQSGEVEVLRDEHVLLAAKARRAGVHVVQETYDDAIHVFQAFWFHNATERAFASCGTFTRKTLPQIEELA</sequence>
<keyword evidence="2" id="KW-1185">Reference proteome</keyword>
<evidence type="ECO:0000313" key="1">
    <source>
        <dbReference type="EMBL" id="KAI0033817.1"/>
    </source>
</evidence>
<accession>A0ACB8QPZ1</accession>
<proteinExistence type="predicted"/>
<reference evidence="1" key="2">
    <citation type="journal article" date="2022" name="New Phytol.">
        <title>Evolutionary transition to the ectomycorrhizal habit in the genomes of a hyperdiverse lineage of mushroom-forming fungi.</title>
        <authorList>
            <person name="Looney B."/>
            <person name="Miyauchi S."/>
            <person name="Morin E."/>
            <person name="Drula E."/>
            <person name="Courty P.E."/>
            <person name="Kohler A."/>
            <person name="Kuo A."/>
            <person name="LaButti K."/>
            <person name="Pangilinan J."/>
            <person name="Lipzen A."/>
            <person name="Riley R."/>
            <person name="Andreopoulos W."/>
            <person name="He G."/>
            <person name="Johnson J."/>
            <person name="Nolan M."/>
            <person name="Tritt A."/>
            <person name="Barry K.W."/>
            <person name="Grigoriev I.V."/>
            <person name="Nagy L.G."/>
            <person name="Hibbett D."/>
            <person name="Henrissat B."/>
            <person name="Matheny P.B."/>
            <person name="Labbe J."/>
            <person name="Martin F.M."/>
        </authorList>
    </citation>
    <scope>NUCLEOTIDE SEQUENCE</scope>
    <source>
        <strain evidence="1">EC-137</strain>
    </source>
</reference>
<feature type="non-terminal residue" evidence="1">
    <location>
        <position position="1"/>
    </location>
</feature>
<comment type="caution">
    <text evidence="1">The sequence shown here is derived from an EMBL/GenBank/DDBJ whole genome shotgun (WGS) entry which is preliminary data.</text>
</comment>
<keyword evidence="1" id="KW-0378">Hydrolase</keyword>
<dbReference type="Proteomes" id="UP000814128">
    <property type="component" value="Unassembled WGS sequence"/>
</dbReference>
<protein>
    <submittedName>
        <fullName evidence="1">Alpha/Beta hydrolase protein</fullName>
    </submittedName>
</protein>
<gene>
    <name evidence="1" type="ORF">K488DRAFT_15348</name>
</gene>
<feature type="non-terminal residue" evidence="1">
    <location>
        <position position="410"/>
    </location>
</feature>
<evidence type="ECO:0000313" key="2">
    <source>
        <dbReference type="Proteomes" id="UP000814128"/>
    </source>
</evidence>
<dbReference type="EMBL" id="MU273511">
    <property type="protein sequence ID" value="KAI0033817.1"/>
    <property type="molecule type" value="Genomic_DNA"/>
</dbReference>
<name>A0ACB8QPZ1_9AGAM</name>